<feature type="non-terminal residue" evidence="2">
    <location>
        <position position="1"/>
    </location>
</feature>
<gene>
    <name evidence="2" type="ORF">QBC36DRAFT_200038</name>
</gene>
<dbReference type="SUPFAM" id="SSF50965">
    <property type="entry name" value="Galactose oxidase, central domain"/>
    <property type="match status" value="1"/>
</dbReference>
<name>A0AAN6VXN3_9PEZI</name>
<dbReference type="PANTHER" id="PTHR32208:SF68">
    <property type="entry name" value="GALACTOSE OXIDASE"/>
    <property type="match status" value="1"/>
</dbReference>
<dbReference type="Proteomes" id="UP001302321">
    <property type="component" value="Unassembled WGS sequence"/>
</dbReference>
<evidence type="ECO:0000313" key="3">
    <source>
        <dbReference type="Proteomes" id="UP001302321"/>
    </source>
</evidence>
<dbReference type="InterPro" id="IPR011043">
    <property type="entry name" value="Gal_Oxase/kelch_b-propeller"/>
</dbReference>
<protein>
    <recommendedName>
        <fullName evidence="1">Glyoxal oxidase N-terminal domain-containing protein</fullName>
    </recommendedName>
</protein>
<dbReference type="Gene3D" id="2.130.10.80">
    <property type="entry name" value="Galactose oxidase/kelch, beta-propeller"/>
    <property type="match status" value="1"/>
</dbReference>
<dbReference type="EMBL" id="MU866641">
    <property type="protein sequence ID" value="KAK4171103.1"/>
    <property type="molecule type" value="Genomic_DNA"/>
</dbReference>
<sequence length="175" mass="18718">ADPRGKDTDSMNGNAVMYDALIGKILTVGGAKDYNDAPATNATYVTTLPSEPFSMPHIQELKGKGMKYPRAYASSVLLPTGEVFITGVATYAKQWADVNATLVPGMFNPDTLAFASLAEMPIPRTYHSVAVLLSDATVLTGEGGLCWQKCLGPEDVTRQPPAAWITTNNTVNCEF</sequence>
<dbReference type="InterPro" id="IPR009880">
    <property type="entry name" value="Glyoxal_oxidase_N"/>
</dbReference>
<proteinExistence type="predicted"/>
<comment type="caution">
    <text evidence="2">The sequence shown here is derived from an EMBL/GenBank/DDBJ whole genome shotgun (WGS) entry which is preliminary data.</text>
</comment>
<reference evidence="2" key="1">
    <citation type="journal article" date="2023" name="Mol. Phylogenet. Evol.">
        <title>Genome-scale phylogeny and comparative genomics of the fungal order Sordariales.</title>
        <authorList>
            <person name="Hensen N."/>
            <person name="Bonometti L."/>
            <person name="Westerberg I."/>
            <person name="Brannstrom I.O."/>
            <person name="Guillou S."/>
            <person name="Cros-Aarteil S."/>
            <person name="Calhoun S."/>
            <person name="Haridas S."/>
            <person name="Kuo A."/>
            <person name="Mondo S."/>
            <person name="Pangilinan J."/>
            <person name="Riley R."/>
            <person name="LaButti K."/>
            <person name="Andreopoulos B."/>
            <person name="Lipzen A."/>
            <person name="Chen C."/>
            <person name="Yan M."/>
            <person name="Daum C."/>
            <person name="Ng V."/>
            <person name="Clum A."/>
            <person name="Steindorff A."/>
            <person name="Ohm R.A."/>
            <person name="Martin F."/>
            <person name="Silar P."/>
            <person name="Natvig D.O."/>
            <person name="Lalanne C."/>
            <person name="Gautier V."/>
            <person name="Ament-Velasquez S.L."/>
            <person name="Kruys A."/>
            <person name="Hutchinson M.I."/>
            <person name="Powell A.J."/>
            <person name="Barry K."/>
            <person name="Miller A.N."/>
            <person name="Grigoriev I.V."/>
            <person name="Debuchy R."/>
            <person name="Gladieux P."/>
            <person name="Hiltunen Thoren M."/>
            <person name="Johannesson H."/>
        </authorList>
    </citation>
    <scope>NUCLEOTIDE SEQUENCE</scope>
    <source>
        <strain evidence="2">CBS 892.96</strain>
    </source>
</reference>
<reference evidence="2" key="2">
    <citation type="submission" date="2023-05" db="EMBL/GenBank/DDBJ databases">
        <authorList>
            <consortium name="Lawrence Berkeley National Laboratory"/>
            <person name="Steindorff A."/>
            <person name="Hensen N."/>
            <person name="Bonometti L."/>
            <person name="Westerberg I."/>
            <person name="Brannstrom I.O."/>
            <person name="Guillou S."/>
            <person name="Cros-Aarteil S."/>
            <person name="Calhoun S."/>
            <person name="Haridas S."/>
            <person name="Kuo A."/>
            <person name="Mondo S."/>
            <person name="Pangilinan J."/>
            <person name="Riley R."/>
            <person name="Labutti K."/>
            <person name="Andreopoulos B."/>
            <person name="Lipzen A."/>
            <person name="Chen C."/>
            <person name="Yanf M."/>
            <person name="Daum C."/>
            <person name="Ng V."/>
            <person name="Clum A."/>
            <person name="Ohm R."/>
            <person name="Martin F."/>
            <person name="Silar P."/>
            <person name="Natvig D."/>
            <person name="Lalanne C."/>
            <person name="Gautier V."/>
            <person name="Ament-Velasquez S.L."/>
            <person name="Kruys A."/>
            <person name="Hutchinson M.I."/>
            <person name="Powell A.J."/>
            <person name="Barry K."/>
            <person name="Miller A.N."/>
            <person name="Grigoriev I.V."/>
            <person name="Debuchy R."/>
            <person name="Gladieux P."/>
            <person name="Thoren M.H."/>
            <person name="Johannesson H."/>
        </authorList>
    </citation>
    <scope>NUCLEOTIDE SEQUENCE</scope>
    <source>
        <strain evidence="2">CBS 892.96</strain>
    </source>
</reference>
<dbReference type="AlphaFoldDB" id="A0AAN6VXN3"/>
<evidence type="ECO:0000313" key="2">
    <source>
        <dbReference type="EMBL" id="KAK4171103.1"/>
    </source>
</evidence>
<dbReference type="PANTHER" id="PTHR32208">
    <property type="entry name" value="SECRETED PROTEIN-RELATED"/>
    <property type="match status" value="1"/>
</dbReference>
<feature type="domain" description="Glyoxal oxidase N-terminal" evidence="1">
    <location>
        <begin position="60"/>
        <end position="141"/>
    </location>
</feature>
<evidence type="ECO:0000259" key="1">
    <source>
        <dbReference type="Pfam" id="PF07250"/>
    </source>
</evidence>
<dbReference type="InterPro" id="IPR037293">
    <property type="entry name" value="Gal_Oxidase_central_sf"/>
</dbReference>
<dbReference type="Pfam" id="PF07250">
    <property type="entry name" value="Glyoxal_oxid_N"/>
    <property type="match status" value="1"/>
</dbReference>
<accession>A0AAN6VXN3</accession>
<keyword evidence="3" id="KW-1185">Reference proteome</keyword>
<organism evidence="2 3">
    <name type="scientific">Triangularia setosa</name>
    <dbReference type="NCBI Taxonomy" id="2587417"/>
    <lineage>
        <taxon>Eukaryota</taxon>
        <taxon>Fungi</taxon>
        <taxon>Dikarya</taxon>
        <taxon>Ascomycota</taxon>
        <taxon>Pezizomycotina</taxon>
        <taxon>Sordariomycetes</taxon>
        <taxon>Sordariomycetidae</taxon>
        <taxon>Sordariales</taxon>
        <taxon>Podosporaceae</taxon>
        <taxon>Triangularia</taxon>
    </lineage>
</organism>